<evidence type="ECO:0000313" key="3">
    <source>
        <dbReference type="Proteomes" id="UP001595998"/>
    </source>
</evidence>
<sequence>MKRSATAIFVALAFTMTACGQTDLAAQLPAPTLTSQAAPSTYTFNFTDPDAFHSACNGELLIGTTTFIGSGQEMTDGAGGLHVVYKYTMTGTYTGQTTGMTYTQSNIGHGVVRVPSSGFVSEKLLVNGKVTADDGSTILIRWRIAFLRDANGNLRVSRINLDDDSHPPIATCQQG</sequence>
<keyword evidence="1" id="KW-0732">Signal</keyword>
<gene>
    <name evidence="2" type="ORF">ACFOZ9_03460</name>
</gene>
<name>A0ABV8XK17_9DEIO</name>
<dbReference type="RefSeq" id="WP_380036442.1">
    <property type="nucleotide sequence ID" value="NZ_JBHSEH010000004.1"/>
</dbReference>
<feature type="chain" id="PRO_5047185381" description="Lipoprotein" evidence="1">
    <location>
        <begin position="21"/>
        <end position="175"/>
    </location>
</feature>
<proteinExistence type="predicted"/>
<dbReference type="Proteomes" id="UP001595998">
    <property type="component" value="Unassembled WGS sequence"/>
</dbReference>
<dbReference type="PROSITE" id="PS51257">
    <property type="entry name" value="PROKAR_LIPOPROTEIN"/>
    <property type="match status" value="1"/>
</dbReference>
<evidence type="ECO:0000313" key="2">
    <source>
        <dbReference type="EMBL" id="MFC4425256.1"/>
    </source>
</evidence>
<dbReference type="EMBL" id="JBHSEH010000004">
    <property type="protein sequence ID" value="MFC4425256.1"/>
    <property type="molecule type" value="Genomic_DNA"/>
</dbReference>
<evidence type="ECO:0000256" key="1">
    <source>
        <dbReference type="SAM" id="SignalP"/>
    </source>
</evidence>
<feature type="signal peptide" evidence="1">
    <location>
        <begin position="1"/>
        <end position="20"/>
    </location>
</feature>
<organism evidence="2 3">
    <name type="scientific">Deinococcus navajonensis</name>
    <dbReference type="NCBI Taxonomy" id="309884"/>
    <lineage>
        <taxon>Bacteria</taxon>
        <taxon>Thermotogati</taxon>
        <taxon>Deinococcota</taxon>
        <taxon>Deinococci</taxon>
        <taxon>Deinococcales</taxon>
        <taxon>Deinococcaceae</taxon>
        <taxon>Deinococcus</taxon>
    </lineage>
</organism>
<reference evidence="3" key="1">
    <citation type="journal article" date="2019" name="Int. J. Syst. Evol. Microbiol.">
        <title>The Global Catalogue of Microorganisms (GCM) 10K type strain sequencing project: providing services to taxonomists for standard genome sequencing and annotation.</title>
        <authorList>
            <consortium name="The Broad Institute Genomics Platform"/>
            <consortium name="The Broad Institute Genome Sequencing Center for Infectious Disease"/>
            <person name="Wu L."/>
            <person name="Ma J."/>
        </authorList>
    </citation>
    <scope>NUCLEOTIDE SEQUENCE [LARGE SCALE GENOMIC DNA]</scope>
    <source>
        <strain evidence="3">CCUG 56029</strain>
    </source>
</reference>
<comment type="caution">
    <text evidence="2">The sequence shown here is derived from an EMBL/GenBank/DDBJ whole genome shotgun (WGS) entry which is preliminary data.</text>
</comment>
<evidence type="ECO:0008006" key="4">
    <source>
        <dbReference type="Google" id="ProtNLM"/>
    </source>
</evidence>
<accession>A0ABV8XK17</accession>
<protein>
    <recommendedName>
        <fullName evidence="4">Lipoprotein</fullName>
    </recommendedName>
</protein>
<keyword evidence="3" id="KW-1185">Reference proteome</keyword>